<keyword evidence="13" id="KW-1185">Reference proteome</keyword>
<dbReference type="InterPro" id="IPR017938">
    <property type="entry name" value="Riboflavin_synthase-like_b-brl"/>
</dbReference>
<evidence type="ECO:0000256" key="8">
    <source>
        <dbReference type="ARBA" id="ARBA00023002"/>
    </source>
</evidence>
<evidence type="ECO:0000256" key="6">
    <source>
        <dbReference type="ARBA" id="ARBA00022857"/>
    </source>
</evidence>
<dbReference type="SUPFAM" id="SSF63380">
    <property type="entry name" value="Riboflavin synthase domain-like"/>
    <property type="match status" value="1"/>
</dbReference>
<dbReference type="PROSITE" id="PS50902">
    <property type="entry name" value="FLAVODOXIN_LIKE"/>
    <property type="match status" value="1"/>
</dbReference>
<keyword evidence="8" id="KW-0560">Oxidoreductase</keyword>
<keyword evidence="5" id="KW-0274">FAD</keyword>
<dbReference type="Gene3D" id="3.40.50.360">
    <property type="match status" value="1"/>
</dbReference>
<keyword evidence="9" id="KW-0028">Amino-acid biosynthesis</keyword>
<evidence type="ECO:0000259" key="10">
    <source>
        <dbReference type="PROSITE" id="PS50902"/>
    </source>
</evidence>
<keyword evidence="6" id="KW-0521">NADP</keyword>
<dbReference type="PRINTS" id="PR00369">
    <property type="entry name" value="FLAVODOXIN"/>
</dbReference>
<dbReference type="GO" id="GO:0005829">
    <property type="term" value="C:cytosol"/>
    <property type="evidence" value="ECO:0007669"/>
    <property type="project" value="TreeGrafter"/>
</dbReference>
<gene>
    <name evidence="12" type="ORF">LL252_08145</name>
</gene>
<dbReference type="PROSITE" id="PS51384">
    <property type="entry name" value="FAD_FR"/>
    <property type="match status" value="1"/>
</dbReference>
<protein>
    <submittedName>
        <fullName evidence="12">Flavodoxin domain-containing protein</fullName>
    </submittedName>
</protein>
<evidence type="ECO:0000256" key="3">
    <source>
        <dbReference type="ARBA" id="ARBA00022630"/>
    </source>
</evidence>
<evidence type="ECO:0000259" key="11">
    <source>
        <dbReference type="PROSITE" id="PS51384"/>
    </source>
</evidence>
<keyword evidence="9" id="KW-0198">Cysteine biosynthesis</keyword>
<evidence type="ECO:0000256" key="4">
    <source>
        <dbReference type="ARBA" id="ARBA00022643"/>
    </source>
</evidence>
<keyword evidence="4" id="KW-0288">FMN</keyword>
<sequence>MTAQASAHPFSETQWRRIHALLEDLDERQVLWLSGYLSGRSNAPGPSAQTTGSGPAVLIAYGTETDNSRHLAECLKAQCAEHGITADVQDLASVRPRQLTKRKHLVVIVATHGDGEPPEPAHPFFEELAEDATAPKLAGLRFAVLALGDSTYEHFCTAGRTLDVRLEALGGQRLIERQECDVDFETPAREWLAKVMEALPRETPLPVANTPSLAASDARAFDKQHPLETEVLVNQCLSAPGRANPIHHLELALDIPDFPAAPGDAVGVLADNPPQQVAAVLDASGLSGEQPVVVDGLAQPLVQALRQHRDLTLPGGRLLAYWAELTGEAKLKSVVDNGTRSQRAFLRRHQVLDLMRRHPARPDADMLVDVLRPLQPRLYDLANSLDVEEDTLHLTVKRFQYEFEGRVETGIASRYLLDLQPGDRVRLYPHRNARFHLPDDPRAPLILVAEGTGIAPYRAFIQHLARTGRHTPCWLVFAEQRFEEDFLYQLAFQEARRRGVLERVDTVFQVDQPNRALADPLLDHAAPFIDWLKRGAHLYFCGDKDRLGDTEARLREAVDERLGAGHWKQLSKAKRLHRNLY</sequence>
<dbReference type="GO" id="GO:0050660">
    <property type="term" value="F:flavin adenine dinucleotide binding"/>
    <property type="evidence" value="ECO:0007669"/>
    <property type="project" value="TreeGrafter"/>
</dbReference>
<dbReference type="InterPro" id="IPR001433">
    <property type="entry name" value="OxRdtase_FAD/NAD-bd"/>
</dbReference>
<dbReference type="InterPro" id="IPR017927">
    <property type="entry name" value="FAD-bd_FR_type"/>
</dbReference>
<dbReference type="Pfam" id="PF00175">
    <property type="entry name" value="NAD_binding_1"/>
    <property type="match status" value="1"/>
</dbReference>
<comment type="cofactor">
    <cofactor evidence="1">
        <name>FMN</name>
        <dbReference type="ChEBI" id="CHEBI:58210"/>
    </cofactor>
</comment>
<keyword evidence="7" id="KW-0249">Electron transport</keyword>
<evidence type="ECO:0000313" key="12">
    <source>
        <dbReference type="EMBL" id="MCC4308541.1"/>
    </source>
</evidence>
<dbReference type="RefSeq" id="WP_228233706.1">
    <property type="nucleotide sequence ID" value="NZ_ARXL01000006.1"/>
</dbReference>
<dbReference type="GO" id="GO:0016491">
    <property type="term" value="F:oxidoreductase activity"/>
    <property type="evidence" value="ECO:0007669"/>
    <property type="project" value="UniProtKB-KW"/>
</dbReference>
<dbReference type="InterPro" id="IPR023173">
    <property type="entry name" value="NADPH_Cyt_P450_Rdtase_alpha"/>
</dbReference>
<dbReference type="PRINTS" id="PR00371">
    <property type="entry name" value="FPNCR"/>
</dbReference>
<evidence type="ECO:0000256" key="1">
    <source>
        <dbReference type="ARBA" id="ARBA00001917"/>
    </source>
</evidence>
<evidence type="ECO:0000256" key="9">
    <source>
        <dbReference type="ARBA" id="ARBA00023192"/>
    </source>
</evidence>
<organism evidence="12 13">
    <name type="scientific">Alloalcanivorax marinus</name>
    <dbReference type="NCBI Taxonomy" id="1177169"/>
    <lineage>
        <taxon>Bacteria</taxon>
        <taxon>Pseudomonadati</taxon>
        <taxon>Pseudomonadota</taxon>
        <taxon>Gammaproteobacteria</taxon>
        <taxon>Oceanospirillales</taxon>
        <taxon>Alcanivoracaceae</taxon>
        <taxon>Alloalcanivorax</taxon>
    </lineage>
</organism>
<dbReference type="EMBL" id="JAJGNA010000007">
    <property type="protein sequence ID" value="MCC4308541.1"/>
    <property type="molecule type" value="Genomic_DNA"/>
</dbReference>
<dbReference type="SUPFAM" id="SSF52343">
    <property type="entry name" value="Ferredoxin reductase-like, C-terminal NADP-linked domain"/>
    <property type="match status" value="1"/>
</dbReference>
<dbReference type="Gene3D" id="2.40.30.10">
    <property type="entry name" value="Translation factors"/>
    <property type="match status" value="1"/>
</dbReference>
<evidence type="ECO:0000256" key="2">
    <source>
        <dbReference type="ARBA" id="ARBA00001974"/>
    </source>
</evidence>
<dbReference type="InterPro" id="IPR039261">
    <property type="entry name" value="FNR_nucleotide-bd"/>
</dbReference>
<keyword evidence="7" id="KW-0813">Transport</keyword>
<dbReference type="Gene3D" id="1.20.990.10">
    <property type="entry name" value="NADPH-cytochrome p450 Reductase, Chain A, domain 3"/>
    <property type="match status" value="1"/>
</dbReference>
<proteinExistence type="predicted"/>
<dbReference type="SUPFAM" id="SSF52218">
    <property type="entry name" value="Flavoproteins"/>
    <property type="match status" value="1"/>
</dbReference>
<dbReference type="GO" id="GO:0010181">
    <property type="term" value="F:FMN binding"/>
    <property type="evidence" value="ECO:0007669"/>
    <property type="project" value="InterPro"/>
</dbReference>
<dbReference type="InterPro" id="IPR003097">
    <property type="entry name" value="CysJ-like_FAD-binding"/>
</dbReference>
<feature type="domain" description="Flavodoxin-like" evidence="10">
    <location>
        <begin position="57"/>
        <end position="196"/>
    </location>
</feature>
<accession>A0A9Q3UJT8</accession>
<dbReference type="AlphaFoldDB" id="A0A9Q3UJT8"/>
<dbReference type="GO" id="GO:0019344">
    <property type="term" value="P:cysteine biosynthetic process"/>
    <property type="evidence" value="ECO:0007669"/>
    <property type="project" value="UniProtKB-KW"/>
</dbReference>
<name>A0A9Q3UJT8_9GAMM</name>
<comment type="caution">
    <text evidence="12">The sequence shown here is derived from an EMBL/GenBank/DDBJ whole genome shotgun (WGS) entry which is preliminary data.</text>
</comment>
<dbReference type="Pfam" id="PF00258">
    <property type="entry name" value="Flavodoxin_1"/>
    <property type="match status" value="1"/>
</dbReference>
<evidence type="ECO:0000256" key="7">
    <source>
        <dbReference type="ARBA" id="ARBA00022982"/>
    </source>
</evidence>
<dbReference type="InterPro" id="IPR001709">
    <property type="entry name" value="Flavoprot_Pyr_Nucl_cyt_Rdtase"/>
</dbReference>
<feature type="domain" description="FAD-binding FR-type" evidence="11">
    <location>
        <begin position="224"/>
        <end position="438"/>
    </location>
</feature>
<evidence type="ECO:0000256" key="5">
    <source>
        <dbReference type="ARBA" id="ARBA00022827"/>
    </source>
</evidence>
<reference evidence="12" key="1">
    <citation type="submission" date="2021-10" db="EMBL/GenBank/DDBJ databases">
        <title>The diversity and Nitrogen Metabolism of Culturable Nitrate-Utilizing Bacteria Within the Oxygen Minimum Zone of the Changjiang (Yangtze River)Estuary.</title>
        <authorList>
            <person name="Zhang D."/>
            <person name="Zheng J."/>
            <person name="Liu S."/>
            <person name="He W."/>
        </authorList>
    </citation>
    <scope>NUCLEOTIDE SEQUENCE</scope>
    <source>
        <strain evidence="12">FXH-223</strain>
    </source>
</reference>
<dbReference type="InterPro" id="IPR008254">
    <property type="entry name" value="Flavodoxin/NO_synth"/>
</dbReference>
<keyword evidence="3" id="KW-0285">Flavoprotein</keyword>
<evidence type="ECO:0000313" key="13">
    <source>
        <dbReference type="Proteomes" id="UP001108027"/>
    </source>
</evidence>
<dbReference type="InterPro" id="IPR029039">
    <property type="entry name" value="Flavoprotein-like_sf"/>
</dbReference>
<dbReference type="Pfam" id="PF00667">
    <property type="entry name" value="FAD_binding_1"/>
    <property type="match status" value="1"/>
</dbReference>
<comment type="cofactor">
    <cofactor evidence="2">
        <name>FAD</name>
        <dbReference type="ChEBI" id="CHEBI:57692"/>
    </cofactor>
</comment>
<dbReference type="Proteomes" id="UP001108027">
    <property type="component" value="Unassembled WGS sequence"/>
</dbReference>
<dbReference type="PANTHER" id="PTHR19384:SF128">
    <property type="entry name" value="NADPH OXIDOREDUCTASE A"/>
    <property type="match status" value="1"/>
</dbReference>
<dbReference type="PANTHER" id="PTHR19384">
    <property type="entry name" value="NITRIC OXIDE SYNTHASE-RELATED"/>
    <property type="match status" value="1"/>
</dbReference>
<dbReference type="InterPro" id="IPR001094">
    <property type="entry name" value="Flavdoxin-like"/>
</dbReference>
<dbReference type="Gene3D" id="3.40.50.80">
    <property type="entry name" value="Nucleotide-binding domain of ferredoxin-NADP reductase (FNR) module"/>
    <property type="match status" value="1"/>
</dbReference>